<keyword evidence="3" id="KW-1185">Reference proteome</keyword>
<evidence type="ECO:0000313" key="3">
    <source>
        <dbReference type="Proteomes" id="UP001177023"/>
    </source>
</evidence>
<dbReference type="Proteomes" id="UP001177023">
    <property type="component" value="Unassembled WGS sequence"/>
</dbReference>
<dbReference type="Pfam" id="PF21033">
    <property type="entry name" value="RMD1-3"/>
    <property type="match status" value="1"/>
</dbReference>
<protein>
    <recommendedName>
        <fullName evidence="4">Regulator of microtubule dynamics protein 1</fullName>
    </recommendedName>
</protein>
<dbReference type="InterPro" id="IPR011990">
    <property type="entry name" value="TPR-like_helical_dom_sf"/>
</dbReference>
<keyword evidence="1" id="KW-0472">Membrane</keyword>
<dbReference type="SUPFAM" id="SSF48452">
    <property type="entry name" value="TPR-like"/>
    <property type="match status" value="1"/>
</dbReference>
<evidence type="ECO:0008006" key="4">
    <source>
        <dbReference type="Google" id="ProtNLM"/>
    </source>
</evidence>
<gene>
    <name evidence="2" type="ORF">MSPICULIGERA_LOCUS17581</name>
</gene>
<dbReference type="InterPro" id="IPR049039">
    <property type="entry name" value="RMD1-3_a_helical_rpt"/>
</dbReference>
<dbReference type="AlphaFoldDB" id="A0AA36G8C3"/>
<reference evidence="2" key="1">
    <citation type="submission" date="2023-06" db="EMBL/GenBank/DDBJ databases">
        <authorList>
            <person name="Delattre M."/>
        </authorList>
    </citation>
    <scope>NUCLEOTIDE SEQUENCE</scope>
    <source>
        <strain evidence="2">AF72</strain>
    </source>
</reference>
<feature type="transmembrane region" description="Helical" evidence="1">
    <location>
        <begin position="15"/>
        <end position="35"/>
    </location>
</feature>
<feature type="non-terminal residue" evidence="2">
    <location>
        <position position="1"/>
    </location>
</feature>
<dbReference type="EMBL" id="CATQJA010002656">
    <property type="protein sequence ID" value="CAJ0579361.1"/>
    <property type="molecule type" value="Genomic_DNA"/>
</dbReference>
<dbReference type="GO" id="GO:0005739">
    <property type="term" value="C:mitochondrion"/>
    <property type="evidence" value="ECO:0007669"/>
    <property type="project" value="TreeGrafter"/>
</dbReference>
<dbReference type="PANTHER" id="PTHR16056:SF20">
    <property type="entry name" value="C2H2-TYPE DOMAIN-CONTAINING PROTEIN-RELATED"/>
    <property type="match status" value="1"/>
</dbReference>
<evidence type="ECO:0000256" key="1">
    <source>
        <dbReference type="SAM" id="Phobius"/>
    </source>
</evidence>
<dbReference type="GO" id="GO:0097431">
    <property type="term" value="C:mitotic spindle pole"/>
    <property type="evidence" value="ECO:0007669"/>
    <property type="project" value="TreeGrafter"/>
</dbReference>
<organism evidence="2 3">
    <name type="scientific">Mesorhabditis spiculigera</name>
    <dbReference type="NCBI Taxonomy" id="96644"/>
    <lineage>
        <taxon>Eukaryota</taxon>
        <taxon>Metazoa</taxon>
        <taxon>Ecdysozoa</taxon>
        <taxon>Nematoda</taxon>
        <taxon>Chromadorea</taxon>
        <taxon>Rhabditida</taxon>
        <taxon>Rhabditina</taxon>
        <taxon>Rhabditomorpha</taxon>
        <taxon>Rhabditoidea</taxon>
        <taxon>Rhabditidae</taxon>
        <taxon>Mesorhabditinae</taxon>
        <taxon>Mesorhabditis</taxon>
    </lineage>
</organism>
<proteinExistence type="predicted"/>
<evidence type="ECO:0000313" key="2">
    <source>
        <dbReference type="EMBL" id="CAJ0579361.1"/>
    </source>
</evidence>
<dbReference type="PANTHER" id="PTHR16056">
    <property type="entry name" value="REGULATOR OF MICROTUBULE DYNAMICS PROTEIN"/>
    <property type="match status" value="1"/>
</dbReference>
<dbReference type="GO" id="GO:0008017">
    <property type="term" value="F:microtubule binding"/>
    <property type="evidence" value="ECO:0007669"/>
    <property type="project" value="TreeGrafter"/>
</dbReference>
<sequence length="380" mass="42543">MSELIVDATKNHLTIRALAICLGSAATLGVLVVAYRNQTRRKVGDLEYGGGNDKEIQRLRADVELLRTEVDELKEQLLRGRTVTFTRDGSRAGHKSCLKTGDLRGSVRINHTSDDDYYTSADEDWIAPRRDAPATNGAILSQPVAPAASAKRQAFAHCDKLFEELQGADEQYALMNKWKADEGEDWEVLWRLARACQMQSGAFDKKDPRKKEKFFEGREYGQRACELSPGDFDAIKWAAVLTGGATDYLATKDRIEQGNVFKSYLDRALAIDPRDFMVLHMRGRFSYSVSQLTWVERKMASTFFADPPTATIQEAIEDFAAADKEKPEWPENLLWLGKSHIANKDKASARQVLEPCSRLTAPDEGGMACIREAKELLAKC</sequence>
<dbReference type="GO" id="GO:0005876">
    <property type="term" value="C:spindle microtubule"/>
    <property type="evidence" value="ECO:0007669"/>
    <property type="project" value="TreeGrafter"/>
</dbReference>
<keyword evidence="1" id="KW-1133">Transmembrane helix</keyword>
<comment type="caution">
    <text evidence="2">The sequence shown here is derived from an EMBL/GenBank/DDBJ whole genome shotgun (WGS) entry which is preliminary data.</text>
</comment>
<accession>A0AA36G8C3</accession>
<name>A0AA36G8C3_9BILA</name>
<keyword evidence="1" id="KW-0812">Transmembrane</keyword>
<dbReference type="Gene3D" id="1.25.40.10">
    <property type="entry name" value="Tetratricopeptide repeat domain"/>
    <property type="match status" value="1"/>
</dbReference>